<dbReference type="Gene3D" id="3.90.70.80">
    <property type="match status" value="1"/>
</dbReference>
<reference evidence="2" key="1">
    <citation type="submission" date="2024-06" db="EMBL/GenBank/DDBJ databases">
        <authorList>
            <person name="Al-Khalidi N."/>
            <person name="Al-Zurfi S.M."/>
            <person name="Lahuf A."/>
        </authorList>
    </citation>
    <scope>NUCLEOTIDE SEQUENCE</scope>
    <source>
        <strain evidence="2">Karbala-1</strain>
    </source>
</reference>
<protein>
    <recommendedName>
        <fullName evidence="3">OTU domain-containing protein</fullName>
    </recommendedName>
</protein>
<proteinExistence type="predicted"/>
<sequence length="393" mass="45247">MVGLRKRKLPNGFDSIENAKGRKTSESNVEKEPSNNQVVKYDTAGDGNCFFHAVFGDNSSGTYKAERAQDMRMEWHKFLSRFTSLDDPSMPAPLKGQLEKVFNMFFNKPGDLTGKSDKIKGLVKQTNRKIENAEGNVKRLVSRAVSKFNISHNQAVLNLSEYAEALDGIGESDYNAEYNSDFITRSFLDKPEPYQSYLEAIESKSYFPFIEEIQLLASLANIEINVHCKVSGREKQQKFEPNPEMINNDQLNQMFNRESYKLNDELWGSKERETIYLEGNHYSRAKTVTQELIKQQQEQEDFLLAKQLQIDEILEYCDLSKDISERVEIEREFDELLAKNADGKIGDVIGQCINDVQQRIKCLEEPVLSRRCSVEEARVEKTFYQQQVPQPVR</sequence>
<evidence type="ECO:0000313" key="2">
    <source>
        <dbReference type="EMBL" id="XCO72485.1"/>
    </source>
</evidence>
<accession>A0AAU8MJ22</accession>
<feature type="region of interest" description="Disordered" evidence="1">
    <location>
        <begin position="1"/>
        <end position="35"/>
    </location>
</feature>
<gene>
    <name evidence="2" type="ORF">ABS251_04975</name>
</gene>
<name>A0AAU8MJ22_9RICK</name>
<organism evidence="2">
    <name type="scientific">Wolbachia endosymbiont of Ephestia elutella</name>
    <dbReference type="NCBI Taxonomy" id="3231696"/>
    <lineage>
        <taxon>Bacteria</taxon>
        <taxon>Pseudomonadati</taxon>
        <taxon>Pseudomonadota</taxon>
        <taxon>Alphaproteobacteria</taxon>
        <taxon>Rickettsiales</taxon>
        <taxon>Anaplasmataceae</taxon>
        <taxon>Wolbachieae</taxon>
        <taxon>Wolbachia</taxon>
    </lineage>
</organism>
<feature type="compositionally biased region" description="Basic and acidic residues" evidence="1">
    <location>
        <begin position="17"/>
        <end position="33"/>
    </location>
</feature>
<evidence type="ECO:0000256" key="1">
    <source>
        <dbReference type="SAM" id="MobiDB-lite"/>
    </source>
</evidence>
<dbReference type="EMBL" id="CP159923">
    <property type="protein sequence ID" value="XCO72485.1"/>
    <property type="molecule type" value="Genomic_DNA"/>
</dbReference>
<evidence type="ECO:0008006" key="3">
    <source>
        <dbReference type="Google" id="ProtNLM"/>
    </source>
</evidence>
<dbReference type="AlphaFoldDB" id="A0AAU8MJ22"/>